<dbReference type="PANTHER" id="PTHR46598">
    <property type="entry name" value="BNAC05G43320D PROTEIN"/>
    <property type="match status" value="1"/>
</dbReference>
<sequence length="100" mass="11149">MTAYAAIGGKYLEVTELWGEMKLLANSDDMKFDQELLDGLLYCFVRGGFFSRANEVVKMLERGGMFVDNVFDKGPPPFKLTDNGGKYSTEETIGHITIVV</sequence>
<proteinExistence type="inferred from homology"/>
<comment type="similarity">
    <text evidence="1">Belongs to the PPR family. P subfamily.</text>
</comment>
<accession>A0AAV9EJ22</accession>
<dbReference type="AlphaFoldDB" id="A0AAV9EJ22"/>
<protein>
    <submittedName>
        <fullName evidence="2">Pentatricopeptide repeat-containing protein</fullName>
    </submittedName>
</protein>
<reference evidence="2" key="2">
    <citation type="submission" date="2023-06" db="EMBL/GenBank/DDBJ databases">
        <authorList>
            <person name="Ma L."/>
            <person name="Liu K.-W."/>
            <person name="Li Z."/>
            <person name="Hsiao Y.-Y."/>
            <person name="Qi Y."/>
            <person name="Fu T."/>
            <person name="Tang G."/>
            <person name="Zhang D."/>
            <person name="Sun W.-H."/>
            <person name="Liu D.-K."/>
            <person name="Li Y."/>
            <person name="Chen G.-Z."/>
            <person name="Liu X.-D."/>
            <person name="Liao X.-Y."/>
            <person name="Jiang Y.-T."/>
            <person name="Yu X."/>
            <person name="Hao Y."/>
            <person name="Huang J."/>
            <person name="Zhao X.-W."/>
            <person name="Ke S."/>
            <person name="Chen Y.-Y."/>
            <person name="Wu W.-L."/>
            <person name="Hsu J.-L."/>
            <person name="Lin Y.-F."/>
            <person name="Huang M.-D."/>
            <person name="Li C.-Y."/>
            <person name="Huang L."/>
            <person name="Wang Z.-W."/>
            <person name="Zhao X."/>
            <person name="Zhong W.-Y."/>
            <person name="Peng D.-H."/>
            <person name="Ahmad S."/>
            <person name="Lan S."/>
            <person name="Zhang J.-S."/>
            <person name="Tsai W.-C."/>
            <person name="Van De Peer Y."/>
            <person name="Liu Z.-J."/>
        </authorList>
    </citation>
    <scope>NUCLEOTIDE SEQUENCE</scope>
    <source>
        <strain evidence="2">CP</strain>
        <tissue evidence="2">Leaves</tissue>
    </source>
</reference>
<evidence type="ECO:0000313" key="3">
    <source>
        <dbReference type="Proteomes" id="UP001180020"/>
    </source>
</evidence>
<evidence type="ECO:0000313" key="2">
    <source>
        <dbReference type="EMBL" id="KAK1313715.1"/>
    </source>
</evidence>
<name>A0AAV9EJ22_ACOCL</name>
<gene>
    <name evidence="2" type="ORF">QJS10_CPA06g01614</name>
</gene>
<dbReference type="PANTHER" id="PTHR46598:SF1">
    <property type="entry name" value="OS10G0422566 PROTEIN"/>
    <property type="match status" value="1"/>
</dbReference>
<dbReference type="Proteomes" id="UP001180020">
    <property type="component" value="Unassembled WGS sequence"/>
</dbReference>
<evidence type="ECO:0000256" key="1">
    <source>
        <dbReference type="ARBA" id="ARBA00007626"/>
    </source>
</evidence>
<dbReference type="EMBL" id="JAUJYO010000006">
    <property type="protein sequence ID" value="KAK1313715.1"/>
    <property type="molecule type" value="Genomic_DNA"/>
</dbReference>
<organism evidence="2 3">
    <name type="scientific">Acorus calamus</name>
    <name type="common">Sweet flag</name>
    <dbReference type="NCBI Taxonomy" id="4465"/>
    <lineage>
        <taxon>Eukaryota</taxon>
        <taxon>Viridiplantae</taxon>
        <taxon>Streptophyta</taxon>
        <taxon>Embryophyta</taxon>
        <taxon>Tracheophyta</taxon>
        <taxon>Spermatophyta</taxon>
        <taxon>Magnoliopsida</taxon>
        <taxon>Liliopsida</taxon>
        <taxon>Acoraceae</taxon>
        <taxon>Acorus</taxon>
    </lineage>
</organism>
<comment type="caution">
    <text evidence="2">The sequence shown here is derived from an EMBL/GenBank/DDBJ whole genome shotgun (WGS) entry which is preliminary data.</text>
</comment>
<reference evidence="2" key="1">
    <citation type="journal article" date="2023" name="Nat. Commun.">
        <title>Diploid and tetraploid genomes of Acorus and the evolution of monocots.</title>
        <authorList>
            <person name="Ma L."/>
            <person name="Liu K.W."/>
            <person name="Li Z."/>
            <person name="Hsiao Y.Y."/>
            <person name="Qi Y."/>
            <person name="Fu T."/>
            <person name="Tang G.D."/>
            <person name="Zhang D."/>
            <person name="Sun W.H."/>
            <person name="Liu D.K."/>
            <person name="Li Y."/>
            <person name="Chen G.Z."/>
            <person name="Liu X.D."/>
            <person name="Liao X.Y."/>
            <person name="Jiang Y.T."/>
            <person name="Yu X."/>
            <person name="Hao Y."/>
            <person name="Huang J."/>
            <person name="Zhao X.W."/>
            <person name="Ke S."/>
            <person name="Chen Y.Y."/>
            <person name="Wu W.L."/>
            <person name="Hsu J.L."/>
            <person name="Lin Y.F."/>
            <person name="Huang M.D."/>
            <person name="Li C.Y."/>
            <person name="Huang L."/>
            <person name="Wang Z.W."/>
            <person name="Zhao X."/>
            <person name="Zhong W.Y."/>
            <person name="Peng D.H."/>
            <person name="Ahmad S."/>
            <person name="Lan S."/>
            <person name="Zhang J.S."/>
            <person name="Tsai W.C."/>
            <person name="Van de Peer Y."/>
            <person name="Liu Z.J."/>
        </authorList>
    </citation>
    <scope>NUCLEOTIDE SEQUENCE</scope>
    <source>
        <strain evidence="2">CP</strain>
    </source>
</reference>
<keyword evidence="3" id="KW-1185">Reference proteome</keyword>